<gene>
    <name evidence="3" type="ORF">E2R65_19330</name>
    <name evidence="2" type="ORF">GGR35_002127</name>
</gene>
<evidence type="ECO:0000313" key="3">
    <source>
        <dbReference type="EMBL" id="TEW63621.1"/>
    </source>
</evidence>
<keyword evidence="1" id="KW-0472">Membrane</keyword>
<dbReference type="Proteomes" id="UP000583101">
    <property type="component" value="Unassembled WGS sequence"/>
</dbReference>
<feature type="transmembrane region" description="Helical" evidence="1">
    <location>
        <begin position="63"/>
        <end position="87"/>
    </location>
</feature>
<dbReference type="RefSeq" id="WP_134338145.1">
    <property type="nucleotide sequence ID" value="NZ_BMCZ01000011.1"/>
</dbReference>
<dbReference type="EMBL" id="JACIEG010000003">
    <property type="protein sequence ID" value="MBB3969524.1"/>
    <property type="molecule type" value="Genomic_DNA"/>
</dbReference>
<accession>A0A4Y8A5D1</accession>
<dbReference type="EMBL" id="SNQG01000009">
    <property type="protein sequence ID" value="TEW63621.1"/>
    <property type="molecule type" value="Genomic_DNA"/>
</dbReference>
<name>A0A4Y8A5D1_9SPHI</name>
<keyword evidence="5" id="KW-1185">Reference proteome</keyword>
<sequence length="261" mass="30336">MNSQIIIETDPAGQRLYEICQEGFALYTQQLDQQQQWSATLNLLEERNPELFKTMGYQQLKGLLMTTSLLCIAATDLSVVVSALYLAKQRLEQIFYMKSAYLIIYETYIAFQDKQLLIKNEAAEAGAELQAAHLRVSTAWRKFVNDFKVGTEVKKIRHQTGGHIHQNFSEWYTAVCRLEPQHTTNMLIAFLAWIQDSQNLVNPLLQRRLSLLQETGKQANEKTWELLWKMEDLQKKVNIIQPEGNKLDLDFSLLRNLLKRR</sequence>
<proteinExistence type="predicted"/>
<reference evidence="3" key="2">
    <citation type="submission" date="2019-03" db="EMBL/GenBank/DDBJ databases">
        <authorList>
            <person name="Yan Y.-Q."/>
            <person name="Du Z.-J."/>
        </authorList>
    </citation>
    <scope>NUCLEOTIDE SEQUENCE</scope>
    <source>
        <strain evidence="3">PP-F2FG21</strain>
    </source>
</reference>
<keyword evidence="1" id="KW-1133">Transmembrane helix</keyword>
<organism evidence="3 4">
    <name type="scientific">Mucilaginibacter phyllosphaerae</name>
    <dbReference type="NCBI Taxonomy" id="1812349"/>
    <lineage>
        <taxon>Bacteria</taxon>
        <taxon>Pseudomonadati</taxon>
        <taxon>Bacteroidota</taxon>
        <taxon>Sphingobacteriia</taxon>
        <taxon>Sphingobacteriales</taxon>
        <taxon>Sphingobacteriaceae</taxon>
        <taxon>Mucilaginibacter</taxon>
    </lineage>
</organism>
<dbReference type="OrthoDB" id="798463at2"/>
<reference evidence="3 4" key="1">
    <citation type="journal article" date="2016" name="Int. J. Syst. Evol. Microbiol.">
        <title>Proposal of Mucilaginibacter phyllosphaerae sp. nov. isolated from the phyllosphere of Galium album.</title>
        <authorList>
            <person name="Aydogan E.L."/>
            <person name="Busse H.J."/>
            <person name="Moser G."/>
            <person name="Muller C."/>
            <person name="Kampfer P."/>
            <person name="Glaeser S.P."/>
        </authorList>
    </citation>
    <scope>NUCLEOTIDE SEQUENCE [LARGE SCALE GENOMIC DNA]</scope>
    <source>
        <strain evidence="3 4">PP-F2FG21</strain>
    </source>
</reference>
<reference evidence="2 5" key="3">
    <citation type="submission" date="2020-08" db="EMBL/GenBank/DDBJ databases">
        <title>Genomic Encyclopedia of Type Strains, Phase IV (KMG-IV): sequencing the most valuable type-strain genomes for metagenomic binning, comparative biology and taxonomic classification.</title>
        <authorList>
            <person name="Goeker M."/>
        </authorList>
    </citation>
    <scope>NUCLEOTIDE SEQUENCE [LARGE SCALE GENOMIC DNA]</scope>
    <source>
        <strain evidence="2 5">DSM 100995</strain>
    </source>
</reference>
<evidence type="ECO:0000313" key="5">
    <source>
        <dbReference type="Proteomes" id="UP000583101"/>
    </source>
</evidence>
<comment type="caution">
    <text evidence="3">The sequence shown here is derived from an EMBL/GenBank/DDBJ whole genome shotgun (WGS) entry which is preliminary data.</text>
</comment>
<dbReference type="AlphaFoldDB" id="A0A4Y8A5D1"/>
<evidence type="ECO:0000256" key="1">
    <source>
        <dbReference type="SAM" id="Phobius"/>
    </source>
</evidence>
<evidence type="ECO:0000313" key="2">
    <source>
        <dbReference type="EMBL" id="MBB3969524.1"/>
    </source>
</evidence>
<protein>
    <submittedName>
        <fullName evidence="3">Uncharacterized protein</fullName>
    </submittedName>
</protein>
<keyword evidence="1" id="KW-0812">Transmembrane</keyword>
<evidence type="ECO:0000313" key="4">
    <source>
        <dbReference type="Proteomes" id="UP000297248"/>
    </source>
</evidence>
<dbReference type="Proteomes" id="UP000297248">
    <property type="component" value="Unassembled WGS sequence"/>
</dbReference>